<dbReference type="EMBL" id="JAASQL010000001">
    <property type="protein sequence ID" value="NIJ45269.1"/>
    <property type="molecule type" value="Genomic_DNA"/>
</dbReference>
<keyword evidence="3" id="KW-0255">Endonuclease</keyword>
<name>A0ABX0U8V0_9FLAO</name>
<keyword evidence="1" id="KW-0812">Transmembrane</keyword>
<proteinExistence type="predicted"/>
<feature type="transmembrane region" description="Helical" evidence="1">
    <location>
        <begin position="33"/>
        <end position="53"/>
    </location>
</feature>
<gene>
    <name evidence="3" type="ORF">FHR24_001708</name>
</gene>
<dbReference type="Gene3D" id="3.60.10.10">
    <property type="entry name" value="Endonuclease/exonuclease/phosphatase"/>
    <property type="match status" value="1"/>
</dbReference>
<evidence type="ECO:0000313" key="4">
    <source>
        <dbReference type="Proteomes" id="UP000745859"/>
    </source>
</evidence>
<comment type="caution">
    <text evidence="3">The sequence shown here is derived from an EMBL/GenBank/DDBJ whole genome shotgun (WGS) entry which is preliminary data.</text>
</comment>
<dbReference type="Proteomes" id="UP000745859">
    <property type="component" value="Unassembled WGS sequence"/>
</dbReference>
<keyword evidence="3" id="KW-0540">Nuclease</keyword>
<sequence length="348" mass="40310">MEYIYYPLSILTVVLTFLPKIQHQHWIFRIATFGKIHITAFQIILLVFGFFAVCTSLQLFIFQFILTTTILNSTYILYPYLLKSKNKNAVTGKNFVSIISVNVYQFNTEYHHLIKLIKKYQPDILLTIESNKDWEKAILELDNDYTNYKKIALENTYGMHFYTQLAVENINVNYFVADDIPSIKATLKTKDKQNFVFYGIHPPPASPTEEPNSKEKDGELLSIAKKIKQETLPTVVIGDFNSVAWSRITKLFTKISGLKDARIGRGFLSTFPANYRFFKIPLDLMYHTKDISVRTLKTLENINSDHLPLYAEFSIHQVKNNQHKASDEVLKKADELIIEGEKETSEQR</sequence>
<feature type="transmembrane region" description="Helical" evidence="1">
    <location>
        <begin position="6"/>
        <end position="21"/>
    </location>
</feature>
<protein>
    <submittedName>
        <fullName evidence="3">Endonuclease/exonuclease/phosphatase (EEP) superfamily protein YafD</fullName>
    </submittedName>
</protein>
<keyword evidence="4" id="KW-1185">Reference proteome</keyword>
<keyword evidence="3" id="KW-0378">Hydrolase</keyword>
<keyword evidence="1" id="KW-1133">Transmembrane helix</keyword>
<feature type="transmembrane region" description="Helical" evidence="1">
    <location>
        <begin position="59"/>
        <end position="78"/>
    </location>
</feature>
<dbReference type="RefSeq" id="WP_167186787.1">
    <property type="nucleotide sequence ID" value="NZ_JAASQL010000001.1"/>
</dbReference>
<evidence type="ECO:0000259" key="2">
    <source>
        <dbReference type="Pfam" id="PF03372"/>
    </source>
</evidence>
<feature type="domain" description="Endonuclease/exonuclease/phosphatase" evidence="2">
    <location>
        <begin position="100"/>
        <end position="306"/>
    </location>
</feature>
<organism evidence="3 4">
    <name type="scientific">Wenyingzhuangia heitensis</name>
    <dbReference type="NCBI Taxonomy" id="1487859"/>
    <lineage>
        <taxon>Bacteria</taxon>
        <taxon>Pseudomonadati</taxon>
        <taxon>Bacteroidota</taxon>
        <taxon>Flavobacteriia</taxon>
        <taxon>Flavobacteriales</taxon>
        <taxon>Flavobacteriaceae</taxon>
        <taxon>Wenyingzhuangia</taxon>
    </lineage>
</organism>
<accession>A0ABX0U8V0</accession>
<dbReference type="GO" id="GO:0004519">
    <property type="term" value="F:endonuclease activity"/>
    <property type="evidence" value="ECO:0007669"/>
    <property type="project" value="UniProtKB-KW"/>
</dbReference>
<evidence type="ECO:0000256" key="1">
    <source>
        <dbReference type="SAM" id="Phobius"/>
    </source>
</evidence>
<dbReference type="Pfam" id="PF03372">
    <property type="entry name" value="Exo_endo_phos"/>
    <property type="match status" value="1"/>
</dbReference>
<evidence type="ECO:0000313" key="3">
    <source>
        <dbReference type="EMBL" id="NIJ45269.1"/>
    </source>
</evidence>
<dbReference type="InterPro" id="IPR036691">
    <property type="entry name" value="Endo/exonu/phosph_ase_sf"/>
</dbReference>
<dbReference type="SUPFAM" id="SSF56219">
    <property type="entry name" value="DNase I-like"/>
    <property type="match status" value="1"/>
</dbReference>
<dbReference type="InterPro" id="IPR005135">
    <property type="entry name" value="Endo/exonuclease/phosphatase"/>
</dbReference>
<keyword evidence="1" id="KW-0472">Membrane</keyword>
<reference evidence="3 4" key="1">
    <citation type="submission" date="2020-03" db="EMBL/GenBank/DDBJ databases">
        <title>Genomic Encyclopedia of Type Strains, Phase IV (KMG-IV): sequencing the most valuable type-strain genomes for metagenomic binning, comparative biology and taxonomic classification.</title>
        <authorList>
            <person name="Goeker M."/>
        </authorList>
    </citation>
    <scope>NUCLEOTIDE SEQUENCE [LARGE SCALE GENOMIC DNA]</scope>
    <source>
        <strain evidence="3 4">DSM 101599</strain>
    </source>
</reference>